<dbReference type="GeneID" id="111252535"/>
<dbReference type="Pfam" id="PF01585">
    <property type="entry name" value="G-patch"/>
    <property type="match status" value="1"/>
</dbReference>
<feature type="compositionally biased region" description="Basic and acidic residues" evidence="1">
    <location>
        <begin position="289"/>
        <end position="300"/>
    </location>
</feature>
<feature type="compositionally biased region" description="Basic and acidic residues" evidence="1">
    <location>
        <begin position="307"/>
        <end position="317"/>
    </location>
</feature>
<dbReference type="PROSITE" id="PS51827">
    <property type="entry name" value="XTBD"/>
    <property type="match status" value="1"/>
</dbReference>
<evidence type="ECO:0000259" key="4">
    <source>
        <dbReference type="PROSITE" id="PS51827"/>
    </source>
</evidence>
<dbReference type="InParanoid" id="A0A7M7KNJ4"/>
<dbReference type="KEGG" id="vde:111252535"/>
<evidence type="ECO:0000259" key="2">
    <source>
        <dbReference type="PROSITE" id="PS50174"/>
    </source>
</evidence>
<dbReference type="PANTHER" id="PTHR48430:SF1">
    <property type="entry name" value="PARTNER OF XRN-2 PROTEIN 1"/>
    <property type="match status" value="1"/>
</dbReference>
<feature type="domain" description="XRN2-binding (XTBD)" evidence="4">
    <location>
        <begin position="8"/>
        <end position="95"/>
    </location>
</feature>
<feature type="region of interest" description="Disordered" evidence="1">
    <location>
        <begin position="289"/>
        <end position="317"/>
    </location>
</feature>
<dbReference type="SMART" id="SM00443">
    <property type="entry name" value="G_patch"/>
    <property type="match status" value="1"/>
</dbReference>
<sequence>MPPPMDALDSYREAYEPQEQWILRRSFLERNWDDFPPERRTRLLALAQCFQNMHILGCSYSARVMDEVNRMSVGLVEEKEKTKGLPFAKINFVKAAPLSVNDATSPLDAEDDDDSNEEDLCEDEVEKTIQKSNKTQGLSVKNNNISQRLKESDDDNDSEDDRPKLGFGISAIPRSKDDAWNHNVPATSDMHSNPKSFVFGKTTYERKLGFVKSASQEQLAGGEFQFGVPFKSILSASKKAGDFVFGNKDPSVDNSNASASTQNTFQFGTGKKDYAIRLGFVKSSTVGERRKSDDLNRHMESTSLDEGPGRKSPRWERNFPMPFNAQLSLLNDLRMQLKEVRPSLRKARVEFVMLQVNMAVTASGWKLEITNGKQTVVKLHGVQIASGLDEPSAYENFIEKVFDPRQWRITQRDIDLVLEVGLSVTNTLGQDKICRQSLNEAGSSQAGAWLPSVNTRHVYSQIIRNLIEVRNTIWTPNFKSKVAMFGGASADVQSALNMAFQLTKLKPVRDAIVPGTFLKPEFNTFNQTTTCLLTFHGVILAEAVGKSKNHAKLTTAKKLYEILESRMKFEIIERDGRNWLKTSGSGQQDRRAQALPEQGMPVINATIRSEYRDLFLIRPARASADLQALIAIFASANGLALSFESDAMIRKGVTVQICRLTLPTESPLKFEGSGETKQVARRACIRAALEELIRNCFTIDIKQAIAEGAQEFNKDTMALDLESQAVQEDLGRQLDEDNVGYRLLRNMGWQGGGLGHGTGLIEPVMLKDSAGGRGLGYEGASAVSKRFKTHVASTLRVFLRETDVFDELKFSPSFSSVERKEIHTIARRLGLKSKSQNRPEGRVLCISHNTDWRMILNRLKQTGSLGKYALLPPNSWTPPTS</sequence>
<evidence type="ECO:0000256" key="1">
    <source>
        <dbReference type="SAM" id="MobiDB-lite"/>
    </source>
</evidence>
<feature type="domain" description="G-patch" evidence="2">
    <location>
        <begin position="736"/>
        <end position="780"/>
    </location>
</feature>
<feature type="region of interest" description="Disordered" evidence="1">
    <location>
        <begin position="102"/>
        <end position="187"/>
    </location>
</feature>
<feature type="compositionally biased region" description="Acidic residues" evidence="1">
    <location>
        <begin position="108"/>
        <end position="125"/>
    </location>
</feature>
<dbReference type="RefSeq" id="XP_022666368.1">
    <property type="nucleotide sequence ID" value="XM_022810633.1"/>
</dbReference>
<evidence type="ECO:0008006" key="7">
    <source>
        <dbReference type="Google" id="ProtNLM"/>
    </source>
</evidence>
<accession>A0A7M7KNJ4</accession>
<dbReference type="EnsemblMetazoa" id="XM_022810633">
    <property type="protein sequence ID" value="XP_022666368"/>
    <property type="gene ID" value="LOC111252535"/>
</dbReference>
<dbReference type="SUPFAM" id="SSF82708">
    <property type="entry name" value="R3H domain"/>
    <property type="match status" value="1"/>
</dbReference>
<dbReference type="Gene3D" id="3.30.1370.50">
    <property type="entry name" value="R3H-like domain"/>
    <property type="match status" value="1"/>
</dbReference>
<proteinExistence type="predicted"/>
<name>A0A7M7KNJ4_VARDE</name>
<dbReference type="OrthoDB" id="6507000at2759"/>
<keyword evidence="6" id="KW-1185">Reference proteome</keyword>
<organism evidence="5 6">
    <name type="scientific">Varroa destructor</name>
    <name type="common">Honeybee mite</name>
    <dbReference type="NCBI Taxonomy" id="109461"/>
    <lineage>
        <taxon>Eukaryota</taxon>
        <taxon>Metazoa</taxon>
        <taxon>Ecdysozoa</taxon>
        <taxon>Arthropoda</taxon>
        <taxon>Chelicerata</taxon>
        <taxon>Arachnida</taxon>
        <taxon>Acari</taxon>
        <taxon>Parasitiformes</taxon>
        <taxon>Mesostigmata</taxon>
        <taxon>Gamasina</taxon>
        <taxon>Dermanyssoidea</taxon>
        <taxon>Varroidae</taxon>
        <taxon>Varroa</taxon>
    </lineage>
</organism>
<dbReference type="AlphaFoldDB" id="A0A7M7KNJ4"/>
<feature type="compositionally biased region" description="Polar residues" evidence="1">
    <location>
        <begin position="130"/>
        <end position="147"/>
    </location>
</feature>
<reference evidence="5" key="1">
    <citation type="submission" date="2021-01" db="UniProtKB">
        <authorList>
            <consortium name="EnsemblMetazoa"/>
        </authorList>
    </citation>
    <scope>IDENTIFICATION</scope>
</reference>
<dbReference type="EnsemblMetazoa" id="XM_022810634">
    <property type="protein sequence ID" value="XP_022666369"/>
    <property type="gene ID" value="LOC111252535"/>
</dbReference>
<dbReference type="PROSITE" id="PS51061">
    <property type="entry name" value="R3H"/>
    <property type="match status" value="1"/>
</dbReference>
<protein>
    <recommendedName>
        <fullName evidence="7">NF-kappa-B-repressing factor</fullName>
    </recommendedName>
</protein>
<dbReference type="InterPro" id="IPR036867">
    <property type="entry name" value="R3H_dom_sf"/>
</dbReference>
<dbReference type="FunCoup" id="A0A7M7KNJ4">
    <property type="interactions" value="389"/>
</dbReference>
<evidence type="ECO:0000313" key="6">
    <source>
        <dbReference type="Proteomes" id="UP000594260"/>
    </source>
</evidence>
<evidence type="ECO:0000259" key="3">
    <source>
        <dbReference type="PROSITE" id="PS51061"/>
    </source>
</evidence>
<dbReference type="Pfam" id="PF01424">
    <property type="entry name" value="R3H"/>
    <property type="match status" value="1"/>
</dbReference>
<dbReference type="InterPro" id="IPR001374">
    <property type="entry name" value="R3H_dom"/>
</dbReference>
<dbReference type="RefSeq" id="XP_022666369.1">
    <property type="nucleotide sequence ID" value="XM_022810634.1"/>
</dbReference>
<dbReference type="InterPro" id="IPR000467">
    <property type="entry name" value="G_patch_dom"/>
</dbReference>
<evidence type="ECO:0000313" key="5">
    <source>
        <dbReference type="EnsemblMetazoa" id="XP_022666368"/>
    </source>
</evidence>
<dbReference type="InterPro" id="IPR021859">
    <property type="entry name" value="XTBD"/>
</dbReference>
<feature type="domain" description="R3H" evidence="3">
    <location>
        <begin position="785"/>
        <end position="850"/>
    </location>
</feature>
<dbReference type="Pfam" id="PF11952">
    <property type="entry name" value="XTBD"/>
    <property type="match status" value="1"/>
</dbReference>
<dbReference type="PROSITE" id="PS50174">
    <property type="entry name" value="G_PATCH"/>
    <property type="match status" value="1"/>
</dbReference>
<dbReference type="GO" id="GO:0003676">
    <property type="term" value="F:nucleic acid binding"/>
    <property type="evidence" value="ECO:0007669"/>
    <property type="project" value="UniProtKB-UniRule"/>
</dbReference>
<dbReference type="Proteomes" id="UP000594260">
    <property type="component" value="Unplaced"/>
</dbReference>
<dbReference type="PANTHER" id="PTHR48430">
    <property type="entry name" value="PARTNER OF XRN-2 PROTEIN 1"/>
    <property type="match status" value="1"/>
</dbReference>